<dbReference type="AlphaFoldDB" id="A0A1I7T1G2"/>
<sequence>MLVRVILLTLLLLLVSDIQCGKIHKLLKSVGKRYGSAHTRHYDDNIALFKAIDRRKWESASEEQVNATKWQNAKNLVDHFLGVSSTENEHFEASFKWFEAILSVDLSAEICEDGKKLNTFQYVKYMKQIASRYERFSGY</sequence>
<feature type="signal peptide" evidence="1">
    <location>
        <begin position="1"/>
        <end position="20"/>
    </location>
</feature>
<organism evidence="3 4">
    <name type="scientific">Caenorhabditis tropicalis</name>
    <dbReference type="NCBI Taxonomy" id="1561998"/>
    <lineage>
        <taxon>Eukaryota</taxon>
        <taxon>Metazoa</taxon>
        <taxon>Ecdysozoa</taxon>
        <taxon>Nematoda</taxon>
        <taxon>Chromadorea</taxon>
        <taxon>Rhabditida</taxon>
        <taxon>Rhabditina</taxon>
        <taxon>Rhabditomorpha</taxon>
        <taxon>Rhabditoidea</taxon>
        <taxon>Rhabditidae</taxon>
        <taxon>Peloderinae</taxon>
        <taxon>Caenorhabditis</taxon>
    </lineage>
</organism>
<feature type="chain" id="PRO_5009306974" description="NTF2-like domain-containing protein" evidence="1">
    <location>
        <begin position="21"/>
        <end position="139"/>
    </location>
</feature>
<proteinExistence type="predicted"/>
<dbReference type="STRING" id="1561998.A0A1I7T1G2"/>
<evidence type="ECO:0000256" key="1">
    <source>
        <dbReference type="SAM" id="SignalP"/>
    </source>
</evidence>
<evidence type="ECO:0000313" key="3">
    <source>
        <dbReference type="Proteomes" id="UP000095282"/>
    </source>
</evidence>
<dbReference type="eggNOG" id="KOG4209">
    <property type="taxonomic scope" value="Eukaryota"/>
</dbReference>
<evidence type="ECO:0000259" key="2">
    <source>
        <dbReference type="Pfam" id="PF26529"/>
    </source>
</evidence>
<dbReference type="Proteomes" id="UP000095282">
    <property type="component" value="Unplaced"/>
</dbReference>
<keyword evidence="1" id="KW-0732">Signal</keyword>
<dbReference type="Pfam" id="PF26529">
    <property type="entry name" value="NTF2_2"/>
    <property type="match status" value="1"/>
</dbReference>
<evidence type="ECO:0000313" key="4">
    <source>
        <dbReference type="WBParaSite" id="Csp11.Scaffold462.g1498.t1"/>
    </source>
</evidence>
<feature type="domain" description="NTF2-like" evidence="2">
    <location>
        <begin position="63"/>
        <end position="136"/>
    </location>
</feature>
<reference evidence="4" key="1">
    <citation type="submission" date="2016-11" db="UniProtKB">
        <authorList>
            <consortium name="WormBaseParasite"/>
        </authorList>
    </citation>
    <scope>IDENTIFICATION</scope>
</reference>
<name>A0A1I7T1G2_9PELO</name>
<dbReference type="WBParaSite" id="Csp11.Scaffold462.g1498.t1">
    <property type="protein sequence ID" value="Csp11.Scaffold462.g1498.t1"/>
    <property type="gene ID" value="Csp11.Scaffold462.g1498"/>
</dbReference>
<dbReference type="InterPro" id="IPR058879">
    <property type="entry name" value="NTF2-like_dom_nem"/>
</dbReference>
<protein>
    <recommendedName>
        <fullName evidence="2">NTF2-like domain-containing protein</fullName>
    </recommendedName>
</protein>
<keyword evidence="3" id="KW-1185">Reference proteome</keyword>
<accession>A0A1I7T1G2</accession>